<dbReference type="EMBL" id="AP022583">
    <property type="protein sequence ID" value="BBY07718.1"/>
    <property type="molecule type" value="Genomic_DNA"/>
</dbReference>
<keyword evidence="3" id="KW-0456">Lyase</keyword>
<dbReference type="GO" id="GO:0006646">
    <property type="term" value="P:phosphatidylethanolamine biosynthetic process"/>
    <property type="evidence" value="ECO:0007669"/>
    <property type="project" value="TreeGrafter"/>
</dbReference>
<evidence type="ECO:0000256" key="1">
    <source>
        <dbReference type="ARBA" id="ARBA00022793"/>
    </source>
</evidence>
<dbReference type="KEGG" id="mnv:MNVI_30360"/>
<sequence>MDGGAGRVHSSDLAVGGRVVSLGLVLVTMDSDGLDVRRNAGWLPAEQDDLESWLTGHRQRVEARGADAKLHPVITEFQELIATDPLVRMYIERMITEVPHGRQYSERHLQSVEQMLRLINEVLTMAPEFGDSMVMTPLGAILDWTMGTPAGFAAYRDPRVNEMLKKILDAWCAFLDSADSLYVLNDSPSGWKCAAAQQAIGIEQFQYDPADEHWGFASWNDFFTRRFKEGQRPVASPDDDKVVVSACESTPYRIAMGVKQQDRFWIKSQPYSLRDMLGNDESVEQFTGGTVYQAFLSATDYHRWHSPVGGTVVRAFNLPGTYFSEADTEGKEAVNPPVSQAYLAHVAARAIILIEDDDPVIGLMAFVGIGMSDVSSCIIDDHVAPGHHLAKGDELGYFQYGGSTYCLVFRPGAIADFAVAALPQPNNPNAPLVHVRSKLAIANTTT</sequence>
<gene>
    <name evidence="6" type="ORF">MNVI_30360</name>
</gene>
<dbReference type="Pfam" id="PF02666">
    <property type="entry name" value="PS_Dcarbxylase"/>
    <property type="match status" value="1"/>
</dbReference>
<dbReference type="Proteomes" id="UP000466894">
    <property type="component" value="Chromosome"/>
</dbReference>
<dbReference type="PANTHER" id="PTHR10067:SF9">
    <property type="entry name" value="PHOSPHATIDYLSERINE DECARBOXYLASE FAMILY PROTEIN (AFU_ORTHOLOGUE AFUA_7G01730)"/>
    <property type="match status" value="1"/>
</dbReference>
<proteinExistence type="predicted"/>
<evidence type="ECO:0000313" key="6">
    <source>
        <dbReference type="EMBL" id="BBY07718.1"/>
    </source>
</evidence>
<keyword evidence="4" id="KW-0670">Pyruvate</keyword>
<name>A0A7I7PGH4_9MYCO</name>
<evidence type="ECO:0000259" key="5">
    <source>
        <dbReference type="Pfam" id="PF12588"/>
    </source>
</evidence>
<dbReference type="GO" id="GO:0004609">
    <property type="term" value="F:phosphatidylserine decarboxylase activity"/>
    <property type="evidence" value="ECO:0007669"/>
    <property type="project" value="InterPro"/>
</dbReference>
<keyword evidence="2" id="KW-0865">Zymogen</keyword>
<evidence type="ECO:0000313" key="7">
    <source>
        <dbReference type="Proteomes" id="UP000466894"/>
    </source>
</evidence>
<feature type="domain" description="L-tryptophan decarboxylase PsiD-like" evidence="5">
    <location>
        <begin position="71"/>
        <end position="199"/>
    </location>
</feature>
<organism evidence="6 7">
    <name type="scientific">Mycobacterium noviomagense</name>
    <dbReference type="NCBI Taxonomy" id="459858"/>
    <lineage>
        <taxon>Bacteria</taxon>
        <taxon>Bacillati</taxon>
        <taxon>Actinomycetota</taxon>
        <taxon>Actinomycetes</taxon>
        <taxon>Mycobacteriales</taxon>
        <taxon>Mycobacteriaceae</taxon>
        <taxon>Mycobacterium</taxon>
    </lineage>
</organism>
<dbReference type="InterPro" id="IPR003817">
    <property type="entry name" value="PS_Dcarbxylase"/>
</dbReference>
<evidence type="ECO:0000256" key="4">
    <source>
        <dbReference type="ARBA" id="ARBA00023317"/>
    </source>
</evidence>
<reference evidence="6 7" key="1">
    <citation type="journal article" date="2019" name="Emerg. Microbes Infect.">
        <title>Comprehensive subspecies identification of 175 nontuberculous mycobacteria species based on 7547 genomic profiles.</title>
        <authorList>
            <person name="Matsumoto Y."/>
            <person name="Kinjo T."/>
            <person name="Motooka D."/>
            <person name="Nabeya D."/>
            <person name="Jung N."/>
            <person name="Uechi K."/>
            <person name="Horii T."/>
            <person name="Iida T."/>
            <person name="Fujita J."/>
            <person name="Nakamura S."/>
        </authorList>
    </citation>
    <scope>NUCLEOTIDE SEQUENCE [LARGE SCALE GENOMIC DNA]</scope>
    <source>
        <strain evidence="6 7">JCM 16367</strain>
    </source>
</reference>
<evidence type="ECO:0000256" key="2">
    <source>
        <dbReference type="ARBA" id="ARBA00023145"/>
    </source>
</evidence>
<accession>A0A7I7PGH4</accession>
<dbReference type="Pfam" id="PF12588">
    <property type="entry name" value="PSDC"/>
    <property type="match status" value="1"/>
</dbReference>
<evidence type="ECO:0000256" key="3">
    <source>
        <dbReference type="ARBA" id="ARBA00023239"/>
    </source>
</evidence>
<dbReference type="PANTHER" id="PTHR10067">
    <property type="entry name" value="PHOSPHATIDYLSERINE DECARBOXYLASE"/>
    <property type="match status" value="1"/>
</dbReference>
<dbReference type="InterPro" id="IPR022237">
    <property type="entry name" value="PsiD-like"/>
</dbReference>
<keyword evidence="1" id="KW-0210">Decarboxylase</keyword>
<dbReference type="AlphaFoldDB" id="A0A7I7PGH4"/>
<protein>
    <submittedName>
        <fullName evidence="6">Phosphatidylserine decarboxylase</fullName>
    </submittedName>
</protein>